<dbReference type="Gene3D" id="3.40.50.150">
    <property type="entry name" value="Vaccinia Virus protein VP39"/>
    <property type="match status" value="1"/>
</dbReference>
<dbReference type="InterPro" id="IPR029063">
    <property type="entry name" value="SAM-dependent_MTases_sf"/>
</dbReference>
<dbReference type="PANTHER" id="PTHR38451:SF1">
    <property type="entry name" value="TRNA (ADENINE(22)-N(1))-METHYLTRANSFERASE"/>
    <property type="match status" value="1"/>
</dbReference>
<dbReference type="PIRSF" id="PIRSF018637">
    <property type="entry name" value="TrmK"/>
    <property type="match status" value="1"/>
</dbReference>
<keyword evidence="2" id="KW-1185">Reference proteome</keyword>
<dbReference type="EMBL" id="JACXZA010000001">
    <property type="protein sequence ID" value="MBD3917975.1"/>
    <property type="molecule type" value="Genomic_DNA"/>
</dbReference>
<proteinExistence type="predicted"/>
<protein>
    <submittedName>
        <fullName evidence="1">tRNA (Adenine(22)-N(1))-methyltransferase TrmK</fullName>
    </submittedName>
</protein>
<reference evidence="1 2" key="1">
    <citation type="submission" date="2020-09" db="EMBL/GenBank/DDBJ databases">
        <title>Paenibacillus sp. strain PR3 16S rRNA gene Genome sequencing and assembly.</title>
        <authorList>
            <person name="Kim J."/>
        </authorList>
    </citation>
    <scope>NUCLEOTIDE SEQUENCE [LARGE SCALE GENOMIC DNA]</scope>
    <source>
        <strain evidence="1 2">PR3</strain>
    </source>
</reference>
<organism evidence="1 2">
    <name type="scientific">Paenibacillus terricola</name>
    <dbReference type="NCBI Taxonomy" id="2763503"/>
    <lineage>
        <taxon>Bacteria</taxon>
        <taxon>Bacillati</taxon>
        <taxon>Bacillota</taxon>
        <taxon>Bacilli</taxon>
        <taxon>Bacillales</taxon>
        <taxon>Paenibacillaceae</taxon>
        <taxon>Paenibacillus</taxon>
    </lineage>
</organism>
<evidence type="ECO:0000313" key="2">
    <source>
        <dbReference type="Proteomes" id="UP000609346"/>
    </source>
</evidence>
<accession>A0ABR8MPQ2</accession>
<dbReference type="PANTHER" id="PTHR38451">
    <property type="entry name" value="TRNA (ADENINE(22)-N(1))-METHYLTRANSFERASE"/>
    <property type="match status" value="1"/>
</dbReference>
<dbReference type="Pfam" id="PF04816">
    <property type="entry name" value="TrmK"/>
    <property type="match status" value="1"/>
</dbReference>
<dbReference type="Gene3D" id="1.10.287.1890">
    <property type="match status" value="1"/>
</dbReference>
<gene>
    <name evidence="1" type="ORF">H8B09_04350</name>
</gene>
<sequence length="269" mass="29740">MDCVGRLMITKLSHRLGTIAGLVTDGARVADIGSDHALLPVYLVSKGQCPSAIAGELNQGPYEAARRQVREAGLSQKVDVRKGNGMAVVTPGETDTVTIAGMGGHLIATILEEGRVAGKLEQVKELVLQPNVGEDAVRHWLTEHGWALMEERILEEDGKIYEVLRATRVEDAALHNGELYKALHLPVQANSLISDDEAVELIYRFGPYLLAEPNEVFYLKWDSELRKMDRICTQMEQSGADEAIVRAKQFRLEMAQIEEVLACLRKDKP</sequence>
<dbReference type="InterPro" id="IPR006901">
    <property type="entry name" value="TrmK"/>
</dbReference>
<name>A0ABR8MPQ2_9BACL</name>
<comment type="caution">
    <text evidence="1">The sequence shown here is derived from an EMBL/GenBank/DDBJ whole genome shotgun (WGS) entry which is preliminary data.</text>
</comment>
<dbReference type="Proteomes" id="UP000609346">
    <property type="component" value="Unassembled WGS sequence"/>
</dbReference>
<dbReference type="SUPFAM" id="SSF53335">
    <property type="entry name" value="S-adenosyl-L-methionine-dependent methyltransferases"/>
    <property type="match status" value="1"/>
</dbReference>
<evidence type="ECO:0000313" key="1">
    <source>
        <dbReference type="EMBL" id="MBD3917975.1"/>
    </source>
</evidence>